<gene>
    <name evidence="2" type="ORF">HMPREF1544_00162</name>
</gene>
<organism evidence="2 3">
    <name type="scientific">Mucor circinelloides f. circinelloides (strain 1006PhL)</name>
    <name type="common">Mucormycosis agent</name>
    <name type="synonym">Calyptromyces circinelloides</name>
    <dbReference type="NCBI Taxonomy" id="1220926"/>
    <lineage>
        <taxon>Eukaryota</taxon>
        <taxon>Fungi</taxon>
        <taxon>Fungi incertae sedis</taxon>
        <taxon>Mucoromycota</taxon>
        <taxon>Mucoromycotina</taxon>
        <taxon>Mucoromycetes</taxon>
        <taxon>Mucorales</taxon>
        <taxon>Mucorineae</taxon>
        <taxon>Mucoraceae</taxon>
        <taxon>Mucor</taxon>
    </lineage>
</organism>
<keyword evidence="1" id="KW-1133">Transmembrane helix</keyword>
<feature type="transmembrane region" description="Helical" evidence="1">
    <location>
        <begin position="73"/>
        <end position="94"/>
    </location>
</feature>
<sequence>MFVRPLMKISAIPSCSPFYKTCGGRLLCGSFLEFNEASVVCIQARIIYRYIVLVIKIAWLHCKSSFLRRGGTLIIGLLSIPGFNGTSAIIVGLVGRIRGTDGSNANRPARDNTTNTEERLLTRKFNKENIISGSKRQLSTAKPVSPLLYQTLSLLAVASFYSVLLCLYTLCALKVLWQVCIVNVWLP</sequence>
<accession>S2KC54</accession>
<name>S2KC54_MUCC1</name>
<evidence type="ECO:0000313" key="2">
    <source>
        <dbReference type="EMBL" id="EPB93088.1"/>
    </source>
</evidence>
<feature type="transmembrane region" description="Helical" evidence="1">
    <location>
        <begin position="147"/>
        <end position="168"/>
    </location>
</feature>
<dbReference type="VEuPathDB" id="FungiDB:HMPREF1544_00162"/>
<evidence type="ECO:0000256" key="1">
    <source>
        <dbReference type="SAM" id="Phobius"/>
    </source>
</evidence>
<keyword evidence="1" id="KW-0472">Membrane</keyword>
<dbReference type="InParanoid" id="S2KC54"/>
<reference evidence="3" key="1">
    <citation type="submission" date="2013-05" db="EMBL/GenBank/DDBJ databases">
        <title>The Genome sequence of Mucor circinelloides f. circinelloides 1006PhL.</title>
        <authorList>
            <consortium name="The Broad Institute Genomics Platform"/>
            <person name="Cuomo C."/>
            <person name="Earl A."/>
            <person name="Findley K."/>
            <person name="Lee S.C."/>
            <person name="Walker B."/>
            <person name="Young S."/>
            <person name="Zeng Q."/>
            <person name="Gargeya S."/>
            <person name="Fitzgerald M."/>
            <person name="Haas B."/>
            <person name="Abouelleil A."/>
            <person name="Allen A.W."/>
            <person name="Alvarado L."/>
            <person name="Arachchi H.M."/>
            <person name="Berlin A.M."/>
            <person name="Chapman S.B."/>
            <person name="Gainer-Dewar J."/>
            <person name="Goldberg J."/>
            <person name="Griggs A."/>
            <person name="Gujja S."/>
            <person name="Hansen M."/>
            <person name="Howarth C."/>
            <person name="Imamovic A."/>
            <person name="Ireland A."/>
            <person name="Larimer J."/>
            <person name="McCowan C."/>
            <person name="Murphy C."/>
            <person name="Pearson M."/>
            <person name="Poon T.W."/>
            <person name="Priest M."/>
            <person name="Roberts A."/>
            <person name="Saif S."/>
            <person name="Shea T."/>
            <person name="Sisk P."/>
            <person name="Sykes S."/>
            <person name="Wortman J."/>
            <person name="Nusbaum C."/>
            <person name="Birren B."/>
        </authorList>
    </citation>
    <scope>NUCLEOTIDE SEQUENCE [LARGE SCALE GENOMIC DNA]</scope>
    <source>
        <strain evidence="3">1006PhL</strain>
    </source>
</reference>
<proteinExistence type="predicted"/>
<dbReference type="AlphaFoldDB" id="S2KC54"/>
<keyword evidence="3" id="KW-1185">Reference proteome</keyword>
<dbReference type="EMBL" id="KE123896">
    <property type="protein sequence ID" value="EPB93088.1"/>
    <property type="molecule type" value="Genomic_DNA"/>
</dbReference>
<dbReference type="Proteomes" id="UP000014254">
    <property type="component" value="Unassembled WGS sequence"/>
</dbReference>
<evidence type="ECO:0000313" key="3">
    <source>
        <dbReference type="Proteomes" id="UP000014254"/>
    </source>
</evidence>
<keyword evidence="1" id="KW-0812">Transmembrane</keyword>
<protein>
    <submittedName>
        <fullName evidence="2">Uncharacterized protein</fullName>
    </submittedName>
</protein>